<evidence type="ECO:0000256" key="5">
    <source>
        <dbReference type="ARBA" id="ARBA00022553"/>
    </source>
</evidence>
<feature type="transmembrane region" description="Helical" evidence="19">
    <location>
        <begin position="311"/>
        <end position="331"/>
    </location>
</feature>
<dbReference type="PRINTS" id="PR01103">
    <property type="entry name" value="ADRENERGICR"/>
</dbReference>
<evidence type="ECO:0000256" key="19">
    <source>
        <dbReference type="SAM" id="Phobius"/>
    </source>
</evidence>
<keyword evidence="11" id="KW-0564">Palmitate</keyword>
<keyword evidence="14" id="KW-0325">Glycoprotein</keyword>
<keyword evidence="22" id="KW-1185">Reference proteome</keyword>
<keyword evidence="7" id="KW-0967">Endosome</keyword>
<dbReference type="Gene3D" id="1.20.1070.10">
    <property type="entry name" value="Rhodopsin 7-helix transmembrane proteins"/>
    <property type="match status" value="1"/>
</dbReference>
<keyword evidence="5" id="KW-0597">Phosphoprotein</keyword>
<evidence type="ECO:0000256" key="16">
    <source>
        <dbReference type="ARBA" id="ARBA00023288"/>
    </source>
</evidence>
<dbReference type="PRINTS" id="PR00561">
    <property type="entry name" value="ADRENRGCB1AR"/>
</dbReference>
<dbReference type="PROSITE" id="PS00237">
    <property type="entry name" value="G_PROTEIN_RECEP_F1_1"/>
    <property type="match status" value="1"/>
</dbReference>
<evidence type="ECO:0000313" key="22">
    <source>
        <dbReference type="Proteomes" id="UP000287033"/>
    </source>
</evidence>
<keyword evidence="16" id="KW-0449">Lipoprotein</keyword>
<dbReference type="STRING" id="137246.A0A401RVT0"/>
<evidence type="ECO:0000256" key="4">
    <source>
        <dbReference type="ARBA" id="ARBA00022475"/>
    </source>
</evidence>
<comment type="caution">
    <text evidence="21">The sequence shown here is derived from an EMBL/GenBank/DDBJ whole genome shotgun (WGS) entry which is preliminary data.</text>
</comment>
<dbReference type="SMART" id="SM01381">
    <property type="entry name" value="7TM_GPCR_Srsx"/>
    <property type="match status" value="1"/>
</dbReference>
<keyword evidence="6 18" id="KW-0812">Transmembrane</keyword>
<organism evidence="21 22">
    <name type="scientific">Chiloscyllium punctatum</name>
    <name type="common">Brownbanded bambooshark</name>
    <name type="synonym">Hemiscyllium punctatum</name>
    <dbReference type="NCBI Taxonomy" id="137246"/>
    <lineage>
        <taxon>Eukaryota</taxon>
        <taxon>Metazoa</taxon>
        <taxon>Chordata</taxon>
        <taxon>Craniata</taxon>
        <taxon>Vertebrata</taxon>
        <taxon>Chondrichthyes</taxon>
        <taxon>Elasmobranchii</taxon>
        <taxon>Galeomorphii</taxon>
        <taxon>Galeoidea</taxon>
        <taxon>Orectolobiformes</taxon>
        <taxon>Hemiscylliidae</taxon>
        <taxon>Chiloscyllium</taxon>
    </lineage>
</organism>
<dbReference type="InterPro" id="IPR000507">
    <property type="entry name" value="ADRB1_rcpt"/>
</dbReference>
<dbReference type="EMBL" id="BEZZ01000008">
    <property type="protein sequence ID" value="GCC22238.1"/>
    <property type="molecule type" value="Genomic_DNA"/>
</dbReference>
<dbReference type="OMA" id="LGMWTDC"/>
<evidence type="ECO:0000256" key="1">
    <source>
        <dbReference type="ARBA" id="ARBA00004177"/>
    </source>
</evidence>
<evidence type="ECO:0000256" key="3">
    <source>
        <dbReference type="ARBA" id="ARBA00022028"/>
    </source>
</evidence>
<dbReference type="PANTHER" id="PTHR24248:SF54">
    <property type="entry name" value="BETA-1 ADRENERGIC RECEPTOR"/>
    <property type="match status" value="1"/>
</dbReference>
<dbReference type="Pfam" id="PF00001">
    <property type="entry name" value="7tm_1"/>
    <property type="match status" value="1"/>
</dbReference>
<dbReference type="GO" id="GO:0005886">
    <property type="term" value="C:plasma membrane"/>
    <property type="evidence" value="ECO:0007669"/>
    <property type="project" value="UniProtKB-SubCell"/>
</dbReference>
<evidence type="ECO:0000256" key="11">
    <source>
        <dbReference type="ARBA" id="ARBA00023139"/>
    </source>
</evidence>
<evidence type="ECO:0000256" key="12">
    <source>
        <dbReference type="ARBA" id="ARBA00023157"/>
    </source>
</evidence>
<feature type="transmembrane region" description="Helical" evidence="19">
    <location>
        <begin position="158"/>
        <end position="179"/>
    </location>
</feature>
<evidence type="ECO:0000256" key="15">
    <source>
        <dbReference type="ARBA" id="ARBA00023224"/>
    </source>
</evidence>
<proteinExistence type="inferred from homology"/>
<dbReference type="PANTHER" id="PTHR24248">
    <property type="entry name" value="ADRENERGIC RECEPTOR-RELATED G-PROTEIN COUPLED RECEPTOR"/>
    <property type="match status" value="1"/>
</dbReference>
<name>A0A401RVT0_CHIPU</name>
<keyword evidence="13 18" id="KW-0675">Receptor</keyword>
<dbReference type="Proteomes" id="UP000287033">
    <property type="component" value="Unassembled WGS sequence"/>
</dbReference>
<dbReference type="GO" id="GO:0004940">
    <property type="term" value="F:beta1-adrenergic receptor activity"/>
    <property type="evidence" value="ECO:0007669"/>
    <property type="project" value="InterPro"/>
</dbReference>
<evidence type="ECO:0000256" key="13">
    <source>
        <dbReference type="ARBA" id="ARBA00023170"/>
    </source>
</evidence>
<dbReference type="InterPro" id="IPR000276">
    <property type="entry name" value="GPCR_Rhodpsn"/>
</dbReference>
<keyword evidence="10 19" id="KW-0472">Membrane</keyword>
<dbReference type="CDD" id="cd15058">
    <property type="entry name" value="7tmA_Beta_AR"/>
    <property type="match status" value="1"/>
</dbReference>
<feature type="transmembrane region" description="Helical" evidence="19">
    <location>
        <begin position="40"/>
        <end position="66"/>
    </location>
</feature>
<evidence type="ECO:0000256" key="7">
    <source>
        <dbReference type="ARBA" id="ARBA00022753"/>
    </source>
</evidence>
<dbReference type="GO" id="GO:0005768">
    <property type="term" value="C:endosome"/>
    <property type="evidence" value="ECO:0007669"/>
    <property type="project" value="UniProtKB-SubCell"/>
</dbReference>
<dbReference type="GO" id="GO:0071880">
    <property type="term" value="P:adenylate cyclase-activating adrenergic receptor signaling pathway"/>
    <property type="evidence" value="ECO:0007669"/>
    <property type="project" value="TreeGrafter"/>
</dbReference>
<evidence type="ECO:0000256" key="2">
    <source>
        <dbReference type="ARBA" id="ARBA00004651"/>
    </source>
</evidence>
<dbReference type="GO" id="GO:0043410">
    <property type="term" value="P:positive regulation of MAPK cascade"/>
    <property type="evidence" value="ECO:0007669"/>
    <property type="project" value="TreeGrafter"/>
</dbReference>
<dbReference type="AlphaFoldDB" id="A0A401RVT0"/>
<evidence type="ECO:0000256" key="8">
    <source>
        <dbReference type="ARBA" id="ARBA00022989"/>
    </source>
</evidence>
<comment type="similarity">
    <text evidence="18">Belongs to the G-protein coupled receptor 1 family.</text>
</comment>
<feature type="transmembrane region" description="Helical" evidence="19">
    <location>
        <begin position="116"/>
        <end position="137"/>
    </location>
</feature>
<gene>
    <name evidence="21" type="ORF">chiPu_0000623</name>
</gene>
<feature type="transmembrane region" description="Helical" evidence="19">
    <location>
        <begin position="279"/>
        <end position="299"/>
    </location>
</feature>
<dbReference type="GO" id="GO:0002025">
    <property type="term" value="P:norepinephrine-epinephrine-mediated vasodilation involved in regulation of systemic arterial blood pressure"/>
    <property type="evidence" value="ECO:0007669"/>
    <property type="project" value="TreeGrafter"/>
</dbReference>
<keyword evidence="9 18" id="KW-0297">G-protein coupled receptor</keyword>
<feature type="domain" description="G-protein coupled receptors family 1 profile" evidence="20">
    <location>
        <begin position="58"/>
        <end position="330"/>
    </location>
</feature>
<evidence type="ECO:0000256" key="6">
    <source>
        <dbReference type="ARBA" id="ARBA00022692"/>
    </source>
</evidence>
<dbReference type="PRINTS" id="PR00237">
    <property type="entry name" value="GPCRRHODOPSN"/>
</dbReference>
<evidence type="ECO:0000256" key="10">
    <source>
        <dbReference type="ARBA" id="ARBA00023136"/>
    </source>
</evidence>
<keyword evidence="15 18" id="KW-0807">Transducer</keyword>
<evidence type="ECO:0000256" key="9">
    <source>
        <dbReference type="ARBA" id="ARBA00023040"/>
    </source>
</evidence>
<evidence type="ECO:0000313" key="21">
    <source>
        <dbReference type="EMBL" id="GCC22238.1"/>
    </source>
</evidence>
<comment type="subcellular location">
    <subcellularLocation>
        <location evidence="2">Cell membrane</location>
        <topology evidence="2">Multi-pass membrane protein</topology>
    </subcellularLocation>
    <subcellularLocation>
        <location evidence="1">Endosome</location>
    </subcellularLocation>
</comment>
<evidence type="ECO:0000256" key="17">
    <source>
        <dbReference type="ARBA" id="ARBA00032462"/>
    </source>
</evidence>
<keyword evidence="8 19" id="KW-1133">Transmembrane helix</keyword>
<feature type="transmembrane region" description="Helical" evidence="19">
    <location>
        <begin position="78"/>
        <end position="104"/>
    </location>
</feature>
<dbReference type="InterPro" id="IPR002233">
    <property type="entry name" value="ADR_fam"/>
</dbReference>
<evidence type="ECO:0000259" key="20">
    <source>
        <dbReference type="PROSITE" id="PS50262"/>
    </source>
</evidence>
<feature type="transmembrane region" description="Helical" evidence="19">
    <location>
        <begin position="209"/>
        <end position="230"/>
    </location>
</feature>
<accession>A0A401RVT0</accession>
<dbReference type="GO" id="GO:0045823">
    <property type="term" value="P:positive regulation of heart contraction"/>
    <property type="evidence" value="ECO:0007669"/>
    <property type="project" value="InterPro"/>
</dbReference>
<dbReference type="PROSITE" id="PS50262">
    <property type="entry name" value="G_PROTEIN_RECEP_F1_2"/>
    <property type="match status" value="1"/>
</dbReference>
<dbReference type="InterPro" id="IPR017452">
    <property type="entry name" value="GPCR_Rhodpsn_7TM"/>
</dbReference>
<dbReference type="SUPFAM" id="SSF81321">
    <property type="entry name" value="Family A G protein-coupled receptor-like"/>
    <property type="match status" value="1"/>
</dbReference>
<evidence type="ECO:0000256" key="14">
    <source>
        <dbReference type="ARBA" id="ARBA00023180"/>
    </source>
</evidence>
<dbReference type="FunFam" id="1.20.1070.10:FF:000057">
    <property type="entry name" value="Beta-1 adrenergic receptor"/>
    <property type="match status" value="1"/>
</dbReference>
<keyword evidence="12" id="KW-1015">Disulfide bond</keyword>
<sequence length="410" mass="45942">MGDRLSSEDCHNNKSSTILFVNPANGVSPHVPQQEFSEQWVIGMGTVMASIVLIIVLGNLLVVFAIARNQRLQTLTNVFIVSLACADLIMGLLVVPFGATLVVRGNWLYGSVFCEIWTSVDVLCVTASIETLCVIAIDRYVAITSPFRYQSLLTKARARAIVCVVWLISGLISLLPIMMHWWRDDQPDAIRCYNDPCCCDFVTNKAYALASSIISFYLPLLIMIFVYARVFQEAKKQMKKIDKCEGRFYTSHFIPNGRSARRRPSKIIAIKDHKALKTLGIIMGTFTLCWLPFFLANVAKAFRADIVPGKLFLFFNWLGYVNSAFNPIIYCKSPDFRAAFKRLLFCPGHADSNRLCSGSGEFSRCSGVFGNTLDPRSLETWSEWNSCQEANGGSLDRHLGESPEDQESQF</sequence>
<protein>
    <recommendedName>
        <fullName evidence="3">Beta-1 adrenergic receptor</fullName>
    </recommendedName>
    <alternativeName>
        <fullName evidence="17">Beta-1 adrenoreceptor</fullName>
    </alternativeName>
</protein>
<dbReference type="OrthoDB" id="5975661at2759"/>
<evidence type="ECO:0000256" key="18">
    <source>
        <dbReference type="RuleBase" id="RU000688"/>
    </source>
</evidence>
<reference evidence="21 22" key="1">
    <citation type="journal article" date="2018" name="Nat. Ecol. Evol.">
        <title>Shark genomes provide insights into elasmobranch evolution and the origin of vertebrates.</title>
        <authorList>
            <person name="Hara Y"/>
            <person name="Yamaguchi K"/>
            <person name="Onimaru K"/>
            <person name="Kadota M"/>
            <person name="Koyanagi M"/>
            <person name="Keeley SD"/>
            <person name="Tatsumi K"/>
            <person name="Tanaka K"/>
            <person name="Motone F"/>
            <person name="Kageyama Y"/>
            <person name="Nozu R"/>
            <person name="Adachi N"/>
            <person name="Nishimura O"/>
            <person name="Nakagawa R"/>
            <person name="Tanegashima C"/>
            <person name="Kiyatake I"/>
            <person name="Matsumoto R"/>
            <person name="Murakumo K"/>
            <person name="Nishida K"/>
            <person name="Terakita A"/>
            <person name="Kuratani S"/>
            <person name="Sato K"/>
            <person name="Hyodo S Kuraku.S."/>
        </authorList>
    </citation>
    <scope>NUCLEOTIDE SEQUENCE [LARGE SCALE GENOMIC DNA]</scope>
</reference>
<keyword evidence="4" id="KW-1003">Cell membrane</keyword>